<dbReference type="EMBL" id="AZQQ01000080">
    <property type="protein sequence ID" value="KDD68093.1"/>
    <property type="molecule type" value="Genomic_DNA"/>
</dbReference>
<evidence type="ECO:0000313" key="1">
    <source>
        <dbReference type="EMBL" id="KDD68093.1"/>
    </source>
</evidence>
<evidence type="ECO:0000313" key="2">
    <source>
        <dbReference type="Proteomes" id="UP000026739"/>
    </source>
</evidence>
<accession>A0A059L1A2</accession>
<gene>
    <name evidence="1" type="ORF">V466_15920</name>
</gene>
<sequence>MSLKLNQMRLKLCFSFSLSLNKKVSFRLYARLFSGNTSCFLFCHQSSPFGGNPLGFMFRCLLPLFLRMRSGKKVLHMDLFVI</sequence>
<protein>
    <submittedName>
        <fullName evidence="1">Uncharacterized protein</fullName>
    </submittedName>
</protein>
<comment type="caution">
    <text evidence="1">The sequence shown here is derived from an EMBL/GenBank/DDBJ whole genome shotgun (WGS) entry which is preliminary data.</text>
</comment>
<dbReference type="AlphaFoldDB" id="A0A059L1A2"/>
<proteinExistence type="predicted"/>
<dbReference type="Proteomes" id="UP000026739">
    <property type="component" value="Unassembled WGS sequence"/>
</dbReference>
<name>A0A059L1A2_9PSED</name>
<organism evidence="1 2">
    <name type="scientific">Pseudomonas mandelii PD30</name>
    <dbReference type="NCBI Taxonomy" id="1419583"/>
    <lineage>
        <taxon>Bacteria</taxon>
        <taxon>Pseudomonadati</taxon>
        <taxon>Pseudomonadota</taxon>
        <taxon>Gammaproteobacteria</taxon>
        <taxon>Pseudomonadales</taxon>
        <taxon>Pseudomonadaceae</taxon>
        <taxon>Pseudomonas</taxon>
    </lineage>
</organism>
<reference evidence="1 2" key="1">
    <citation type="submission" date="2013-12" db="EMBL/GenBank/DDBJ databases">
        <authorList>
            <person name="Formusa P.A."/>
            <person name="Habash M."/>
            <person name="Lee H."/>
            <person name="Trevors J.T."/>
        </authorList>
    </citation>
    <scope>NUCLEOTIDE SEQUENCE [LARGE SCALE GENOMIC DNA]</scope>
    <source>
        <strain evidence="1 2">PD30</strain>
    </source>
</reference>